<protein>
    <submittedName>
        <fullName evidence="1">Pentatricopeptide repeat-containing protein</fullName>
    </submittedName>
</protein>
<name>A0AAW0KS56_QUESU</name>
<dbReference type="Gene3D" id="1.25.40.10">
    <property type="entry name" value="Tetratricopeptide repeat domain"/>
    <property type="match status" value="1"/>
</dbReference>
<dbReference type="EMBL" id="PKMF04000244">
    <property type="protein sequence ID" value="KAK7841303.1"/>
    <property type="molecule type" value="Genomic_DNA"/>
</dbReference>
<dbReference type="GO" id="GO:0003723">
    <property type="term" value="F:RNA binding"/>
    <property type="evidence" value="ECO:0007669"/>
    <property type="project" value="InterPro"/>
</dbReference>
<dbReference type="GO" id="GO:0009451">
    <property type="term" value="P:RNA modification"/>
    <property type="evidence" value="ECO:0007669"/>
    <property type="project" value="InterPro"/>
</dbReference>
<evidence type="ECO:0000313" key="2">
    <source>
        <dbReference type="Proteomes" id="UP000237347"/>
    </source>
</evidence>
<gene>
    <name evidence="1" type="primary">PCMP-E69_1</name>
    <name evidence="1" type="ORF">CFP56_015602</name>
</gene>
<dbReference type="AlphaFoldDB" id="A0AAW0KS56"/>
<comment type="caution">
    <text evidence="1">The sequence shown here is derived from an EMBL/GenBank/DDBJ whole genome shotgun (WGS) entry which is preliminary data.</text>
</comment>
<organism evidence="1 2">
    <name type="scientific">Quercus suber</name>
    <name type="common">Cork oak</name>
    <dbReference type="NCBI Taxonomy" id="58331"/>
    <lineage>
        <taxon>Eukaryota</taxon>
        <taxon>Viridiplantae</taxon>
        <taxon>Streptophyta</taxon>
        <taxon>Embryophyta</taxon>
        <taxon>Tracheophyta</taxon>
        <taxon>Spermatophyta</taxon>
        <taxon>Magnoliopsida</taxon>
        <taxon>eudicotyledons</taxon>
        <taxon>Gunneridae</taxon>
        <taxon>Pentapetalae</taxon>
        <taxon>rosids</taxon>
        <taxon>fabids</taxon>
        <taxon>Fagales</taxon>
        <taxon>Fagaceae</taxon>
        <taxon>Quercus</taxon>
    </lineage>
</organism>
<dbReference type="PANTHER" id="PTHR47926">
    <property type="entry name" value="PENTATRICOPEPTIDE REPEAT-CONTAINING PROTEIN"/>
    <property type="match status" value="1"/>
</dbReference>
<dbReference type="Proteomes" id="UP000237347">
    <property type="component" value="Unassembled WGS sequence"/>
</dbReference>
<evidence type="ECO:0000313" key="1">
    <source>
        <dbReference type="EMBL" id="KAK7841303.1"/>
    </source>
</evidence>
<dbReference type="InterPro" id="IPR011990">
    <property type="entry name" value="TPR-like_helical_dom_sf"/>
</dbReference>
<reference evidence="1 2" key="1">
    <citation type="journal article" date="2018" name="Sci. Data">
        <title>The draft genome sequence of cork oak.</title>
        <authorList>
            <person name="Ramos A.M."/>
            <person name="Usie A."/>
            <person name="Barbosa P."/>
            <person name="Barros P.M."/>
            <person name="Capote T."/>
            <person name="Chaves I."/>
            <person name="Simoes F."/>
            <person name="Abreu I."/>
            <person name="Carrasquinho I."/>
            <person name="Faro C."/>
            <person name="Guimaraes J.B."/>
            <person name="Mendonca D."/>
            <person name="Nobrega F."/>
            <person name="Rodrigues L."/>
            <person name="Saibo N.J.M."/>
            <person name="Varela M.C."/>
            <person name="Egas C."/>
            <person name="Matos J."/>
            <person name="Miguel C.M."/>
            <person name="Oliveira M.M."/>
            <person name="Ricardo C.P."/>
            <person name="Goncalves S."/>
        </authorList>
    </citation>
    <scope>NUCLEOTIDE SEQUENCE [LARGE SCALE GENOMIC DNA]</scope>
    <source>
        <strain evidence="2">cv. HL8</strain>
    </source>
</reference>
<dbReference type="PANTHER" id="PTHR47926:SF496">
    <property type="entry name" value="PENTACOTRIPEPTIDE-REPEAT REGION OF PRORP DOMAIN-CONTAINING PROTEIN"/>
    <property type="match status" value="1"/>
</dbReference>
<proteinExistence type="predicted"/>
<keyword evidence="2" id="KW-1185">Reference proteome</keyword>
<dbReference type="InterPro" id="IPR046960">
    <property type="entry name" value="PPR_At4g14850-like_plant"/>
</dbReference>
<sequence length="103" mass="11386">MLFLDMLMADFAMDYITISSVLGAVVLLNRSSIGTQLHANIEKLGLDSDVSVGSSLMTMCSKSGSIGDCRKAFDHIENPDLIGWTTMIFSYAQHGWENLSFRF</sequence>
<accession>A0AAW0KS56</accession>